<dbReference type="Proteomes" id="UP001175353">
    <property type="component" value="Unassembled WGS sequence"/>
</dbReference>
<keyword evidence="11" id="KW-1185">Reference proteome</keyword>
<feature type="transmembrane region" description="Helical" evidence="6">
    <location>
        <begin position="494"/>
        <end position="513"/>
    </location>
</feature>
<feature type="transmembrane region" description="Helical" evidence="6">
    <location>
        <begin position="229"/>
        <end position="249"/>
    </location>
</feature>
<feature type="compositionally biased region" description="Low complexity" evidence="5">
    <location>
        <begin position="1"/>
        <end position="16"/>
    </location>
</feature>
<organism evidence="8 10">
    <name type="scientific">Friedmanniomyces endolithicus</name>
    <dbReference type="NCBI Taxonomy" id="329885"/>
    <lineage>
        <taxon>Eukaryota</taxon>
        <taxon>Fungi</taxon>
        <taxon>Dikarya</taxon>
        <taxon>Ascomycota</taxon>
        <taxon>Pezizomycotina</taxon>
        <taxon>Dothideomycetes</taxon>
        <taxon>Dothideomycetidae</taxon>
        <taxon>Mycosphaerellales</taxon>
        <taxon>Teratosphaeriaceae</taxon>
        <taxon>Friedmanniomyces</taxon>
    </lineage>
</organism>
<dbReference type="GO" id="GO:0022857">
    <property type="term" value="F:transmembrane transporter activity"/>
    <property type="evidence" value="ECO:0007669"/>
    <property type="project" value="InterPro"/>
</dbReference>
<feature type="transmembrane region" description="Helical" evidence="6">
    <location>
        <begin position="330"/>
        <end position="347"/>
    </location>
</feature>
<sequence>MDAQHTAQPTATPAIASDMTDATMTMPVEKPEQAHQKPESLASSEAEAEMEKQASPPSDLKPSVSNGEQVFPPFRQRVIVMVAILLAVFLIALDRTIIATAIPKITDEFHSLNDIGWYVHNISLNLDSSTDTPANTRLVNDRYGSAFMLTTCGFQLLLGRVYTFYSPKYVFMLMILVFELGSAVCGSAPNSIAVIIGRAIQGVGSAGIVSGAIILMVNTIPLAARPKYMGFFGATFGVASVIGPLVGGAFTTDLTWRWCFYINLPVGGIALAIIAFILKPTPPQQGGLTILQQIGKLDLLGELCLLPSIVCLLLALQWGGSTYPWSDPRIIALFVVFALLALAFILVQILMPKTATIPASVLKSRSMLAGMWLTFCIASAMLTFTYFLPTWFQAIKGTSAVQSGIDTIPMVLALVVGNISAGQITGRIGYYTSQAYASALILPIGAGLITTFTPSTTSSAWIGYQVLLGLGIGFGMQQGNLAAQTVLARRDVPIGVSLMMFWQNLGGAIFVSVGQNVFESRLVSALVHLDIGGLGAAQIVNTGATELRSVVPAEKLGELLGIYNDAVRQVFVVGTILACLAAVGAVGLEWRSVKGKQGPGGGKAVAVVVSEKVEGEEGKAETV</sequence>
<dbReference type="InterPro" id="IPR020846">
    <property type="entry name" value="MFS_dom"/>
</dbReference>
<evidence type="ECO:0000256" key="4">
    <source>
        <dbReference type="ARBA" id="ARBA00023136"/>
    </source>
</evidence>
<evidence type="ECO:0000313" key="9">
    <source>
        <dbReference type="EMBL" id="KAK0985723.1"/>
    </source>
</evidence>
<evidence type="ECO:0000256" key="5">
    <source>
        <dbReference type="SAM" id="MobiDB-lite"/>
    </source>
</evidence>
<feature type="transmembrane region" description="Helical" evidence="6">
    <location>
        <begin position="428"/>
        <end position="449"/>
    </location>
</feature>
<evidence type="ECO:0000313" key="11">
    <source>
        <dbReference type="Proteomes" id="UP001175353"/>
    </source>
</evidence>
<dbReference type="Pfam" id="PF07690">
    <property type="entry name" value="MFS_1"/>
    <property type="match status" value="1"/>
</dbReference>
<protein>
    <recommendedName>
        <fullName evidence="7">Major facilitator superfamily (MFS) profile domain-containing protein</fullName>
    </recommendedName>
</protein>
<feature type="transmembrane region" description="Helical" evidence="6">
    <location>
        <begin position="143"/>
        <end position="162"/>
    </location>
</feature>
<keyword evidence="3 6" id="KW-1133">Transmembrane helix</keyword>
<dbReference type="InterPro" id="IPR036259">
    <property type="entry name" value="MFS_trans_sf"/>
</dbReference>
<feature type="transmembrane region" description="Helical" evidence="6">
    <location>
        <begin position="461"/>
        <end position="482"/>
    </location>
</feature>
<evidence type="ECO:0000313" key="10">
    <source>
        <dbReference type="Proteomes" id="UP001168146"/>
    </source>
</evidence>
<dbReference type="SUPFAM" id="SSF103473">
    <property type="entry name" value="MFS general substrate transporter"/>
    <property type="match status" value="1"/>
</dbReference>
<dbReference type="EMBL" id="JASUXU010000018">
    <property type="protein sequence ID" value="KAK0322102.1"/>
    <property type="molecule type" value="Genomic_DNA"/>
</dbReference>
<evidence type="ECO:0000259" key="7">
    <source>
        <dbReference type="PROSITE" id="PS50850"/>
    </source>
</evidence>
<feature type="region of interest" description="Disordered" evidence="5">
    <location>
        <begin position="1"/>
        <end position="65"/>
    </location>
</feature>
<feature type="transmembrane region" description="Helical" evidence="6">
    <location>
        <begin position="169"/>
        <end position="189"/>
    </location>
</feature>
<evidence type="ECO:0000256" key="6">
    <source>
        <dbReference type="SAM" id="Phobius"/>
    </source>
</evidence>
<feature type="transmembrane region" description="Helical" evidence="6">
    <location>
        <begin position="299"/>
        <end position="318"/>
    </location>
</feature>
<dbReference type="AlphaFoldDB" id="A0AAN6FRC2"/>
<comment type="subcellular location">
    <subcellularLocation>
        <location evidence="1">Membrane</location>
        <topology evidence="1">Multi-pass membrane protein</topology>
    </subcellularLocation>
</comment>
<feature type="compositionally biased region" description="Basic and acidic residues" evidence="5">
    <location>
        <begin position="29"/>
        <end position="38"/>
    </location>
</feature>
<feature type="transmembrane region" description="Helical" evidence="6">
    <location>
        <begin position="255"/>
        <end position="278"/>
    </location>
</feature>
<gene>
    <name evidence="8" type="ORF">LTR82_007076</name>
    <name evidence="9" type="ORF">LTR91_010459</name>
</gene>
<feature type="transmembrane region" description="Helical" evidence="6">
    <location>
        <begin position="566"/>
        <end position="588"/>
    </location>
</feature>
<name>A0AAN6FRC2_9PEZI</name>
<comment type="caution">
    <text evidence="8">The sequence shown here is derived from an EMBL/GenBank/DDBJ whole genome shotgun (WGS) entry which is preliminary data.</text>
</comment>
<dbReference type="EMBL" id="JAUJLE010000091">
    <property type="protein sequence ID" value="KAK0985723.1"/>
    <property type="molecule type" value="Genomic_DNA"/>
</dbReference>
<dbReference type="FunFam" id="1.20.1250.20:FF:000196">
    <property type="entry name" value="MFS toxin efflux pump (AflT)"/>
    <property type="match status" value="1"/>
</dbReference>
<dbReference type="InterPro" id="IPR011701">
    <property type="entry name" value="MFS"/>
</dbReference>
<dbReference type="GO" id="GO:0005886">
    <property type="term" value="C:plasma membrane"/>
    <property type="evidence" value="ECO:0007669"/>
    <property type="project" value="TreeGrafter"/>
</dbReference>
<keyword evidence="2 6" id="KW-0812">Transmembrane</keyword>
<evidence type="ECO:0000256" key="2">
    <source>
        <dbReference type="ARBA" id="ARBA00022692"/>
    </source>
</evidence>
<reference evidence="8" key="1">
    <citation type="submission" date="2021-12" db="EMBL/GenBank/DDBJ databases">
        <title>Black yeast isolated from Biological Soil Crust.</title>
        <authorList>
            <person name="Kurbessoian T."/>
        </authorList>
    </citation>
    <scope>NUCLEOTIDE SEQUENCE</scope>
    <source>
        <strain evidence="8">CCFEE 5208</strain>
    </source>
</reference>
<dbReference type="Gene3D" id="1.20.1250.20">
    <property type="entry name" value="MFS general substrate transporter like domains"/>
    <property type="match status" value="2"/>
</dbReference>
<evidence type="ECO:0000256" key="1">
    <source>
        <dbReference type="ARBA" id="ARBA00004141"/>
    </source>
</evidence>
<feature type="domain" description="Major facilitator superfamily (MFS) profile" evidence="7">
    <location>
        <begin position="80"/>
        <end position="593"/>
    </location>
</feature>
<keyword evidence="4 6" id="KW-0472">Membrane</keyword>
<proteinExistence type="predicted"/>
<feature type="transmembrane region" description="Helical" evidence="6">
    <location>
        <begin position="400"/>
        <end position="421"/>
    </location>
</feature>
<reference evidence="9" key="2">
    <citation type="submission" date="2023-06" db="EMBL/GenBank/DDBJ databases">
        <title>Black Yeasts Isolated from many extreme environments.</title>
        <authorList>
            <person name="Coleine C."/>
            <person name="Stajich J.E."/>
            <person name="Selbmann L."/>
        </authorList>
    </citation>
    <scope>NUCLEOTIDE SEQUENCE</scope>
    <source>
        <strain evidence="9">CCFEE 5200</strain>
    </source>
</reference>
<dbReference type="PANTHER" id="PTHR23501:SF201">
    <property type="entry name" value="MFS AFLATOXIN EFFLUX PUMP"/>
    <property type="match status" value="1"/>
</dbReference>
<feature type="transmembrane region" description="Helical" evidence="6">
    <location>
        <begin position="195"/>
        <end position="217"/>
    </location>
</feature>
<accession>A0AAN6FRC2</accession>
<dbReference type="PANTHER" id="PTHR23501">
    <property type="entry name" value="MAJOR FACILITATOR SUPERFAMILY"/>
    <property type="match status" value="1"/>
</dbReference>
<evidence type="ECO:0000313" key="8">
    <source>
        <dbReference type="EMBL" id="KAK0322102.1"/>
    </source>
</evidence>
<evidence type="ECO:0000256" key="3">
    <source>
        <dbReference type="ARBA" id="ARBA00022989"/>
    </source>
</evidence>
<dbReference type="PROSITE" id="PS50850">
    <property type="entry name" value="MFS"/>
    <property type="match status" value="1"/>
</dbReference>
<dbReference type="Proteomes" id="UP001168146">
    <property type="component" value="Unassembled WGS sequence"/>
</dbReference>
<feature type="transmembrane region" description="Helical" evidence="6">
    <location>
        <begin position="78"/>
        <end position="102"/>
    </location>
</feature>
<dbReference type="CDD" id="cd17502">
    <property type="entry name" value="MFS_Azr1_MDR_like"/>
    <property type="match status" value="1"/>
</dbReference>
<feature type="transmembrane region" description="Helical" evidence="6">
    <location>
        <begin position="368"/>
        <end position="388"/>
    </location>
</feature>